<dbReference type="PROSITE" id="PS00028">
    <property type="entry name" value="ZINC_FINGER_C2H2_1"/>
    <property type="match status" value="1"/>
</dbReference>
<feature type="domain" description="C2H2-type" evidence="2">
    <location>
        <begin position="512"/>
        <end position="537"/>
    </location>
</feature>
<keyword evidence="1" id="KW-0863">Zinc-finger</keyword>
<dbReference type="OrthoDB" id="3341102at2759"/>
<keyword evidence="4" id="KW-1185">Reference proteome</keyword>
<dbReference type="PROSITE" id="PS50157">
    <property type="entry name" value="ZINC_FINGER_C2H2_2"/>
    <property type="match status" value="1"/>
</dbReference>
<dbReference type="GO" id="GO:0008270">
    <property type="term" value="F:zinc ion binding"/>
    <property type="evidence" value="ECO:0007669"/>
    <property type="project" value="UniProtKB-KW"/>
</dbReference>
<name>A0A9P6HR26_9AGAM</name>
<evidence type="ECO:0000256" key="1">
    <source>
        <dbReference type="PROSITE-ProRule" id="PRU00042"/>
    </source>
</evidence>
<comment type="caution">
    <text evidence="3">The sequence shown here is derived from an EMBL/GenBank/DDBJ whole genome shotgun (WGS) entry which is preliminary data.</text>
</comment>
<reference evidence="3" key="2">
    <citation type="submission" date="2020-11" db="EMBL/GenBank/DDBJ databases">
        <authorList>
            <consortium name="DOE Joint Genome Institute"/>
            <person name="Kuo A."/>
            <person name="Miyauchi S."/>
            <person name="Kiss E."/>
            <person name="Drula E."/>
            <person name="Kohler A."/>
            <person name="Sanchez-Garcia M."/>
            <person name="Andreopoulos B."/>
            <person name="Barry K.W."/>
            <person name="Bonito G."/>
            <person name="Buee M."/>
            <person name="Carver A."/>
            <person name="Chen C."/>
            <person name="Cichocki N."/>
            <person name="Clum A."/>
            <person name="Culley D."/>
            <person name="Crous P.W."/>
            <person name="Fauchery L."/>
            <person name="Girlanda M."/>
            <person name="Hayes R."/>
            <person name="Keri Z."/>
            <person name="Labutti K."/>
            <person name="Lipzen A."/>
            <person name="Lombard V."/>
            <person name="Magnuson J."/>
            <person name="Maillard F."/>
            <person name="Morin E."/>
            <person name="Murat C."/>
            <person name="Nolan M."/>
            <person name="Ohm R."/>
            <person name="Pangilinan J."/>
            <person name="Pereira M."/>
            <person name="Perotto S."/>
            <person name="Peter M."/>
            <person name="Riley R."/>
            <person name="Sitrit Y."/>
            <person name="Stielow B."/>
            <person name="Szollosi G."/>
            <person name="Zifcakova L."/>
            <person name="Stursova M."/>
            <person name="Spatafora J.W."/>
            <person name="Tedersoo L."/>
            <person name="Vaario L.-M."/>
            <person name="Yamada A."/>
            <person name="Yan M."/>
            <person name="Wang P."/>
            <person name="Xu J."/>
            <person name="Bruns T."/>
            <person name="Baldrian P."/>
            <person name="Vilgalys R."/>
            <person name="Henrissat B."/>
            <person name="Grigoriev I.V."/>
            <person name="Hibbett D."/>
            <person name="Nagy L.G."/>
            <person name="Martin F.M."/>
        </authorList>
    </citation>
    <scope>NUCLEOTIDE SEQUENCE</scope>
    <source>
        <strain evidence="3">UH-Tt-Lm1</strain>
    </source>
</reference>
<organism evidence="3 4">
    <name type="scientific">Thelephora terrestris</name>
    <dbReference type="NCBI Taxonomy" id="56493"/>
    <lineage>
        <taxon>Eukaryota</taxon>
        <taxon>Fungi</taxon>
        <taxon>Dikarya</taxon>
        <taxon>Basidiomycota</taxon>
        <taxon>Agaricomycotina</taxon>
        <taxon>Agaricomycetes</taxon>
        <taxon>Thelephorales</taxon>
        <taxon>Thelephoraceae</taxon>
        <taxon>Thelephora</taxon>
    </lineage>
</organism>
<keyword evidence="1" id="KW-0479">Metal-binding</keyword>
<accession>A0A9P6HR26</accession>
<evidence type="ECO:0000313" key="4">
    <source>
        <dbReference type="Proteomes" id="UP000736335"/>
    </source>
</evidence>
<sequence length="537" mass="60314">MVRSHDWLSQLTPTLWSEVASASCPKKAILTKIKRRESTKASKTYKPTKRDEAPHKTINSKPEIFWSMIETAARRQIGKTNLTQLVSHLWQVDKRFEHLNHQQHIHPGVQTQIKTSLTSLCDTPVRLDLYSICAIILAIIAAKAPNIFNVTVSQMVHGNYIWDHFQCWERKWGGHNVNQLVWGKKTPENITGILTDAALCLTSTISQFHIPKFLIVNSDQTGAQYSAGGQETYAPIGSKQVDVIGKDEKLSFTLMRSASTNTWEECIKNLLAIKKHRKIINVDIGVVVPDASEVRPIRSGQLVWGLRVDGKDWANVRLDHFFAAMAKVAKSRPAASCFYVESLSGRIWIVKQDGSDKWSIHHEMGEGQYKPLSLENQALLDLKWVEETTSFCNGYIVVLDDPSNPKQWGLNHGVYARSKLRPLGSTNSVAAVTTGLESVDISGAQDQIQLVEDPVPTPEQDPPLRIIYSISWVITVFQGYKKHLAKTLSSVRHWESEDCLTLLVNPLEGSEATCNTCRGTFTSFDQLQKHINVHKPP</sequence>
<evidence type="ECO:0000313" key="3">
    <source>
        <dbReference type="EMBL" id="KAF9792307.1"/>
    </source>
</evidence>
<reference evidence="3" key="1">
    <citation type="journal article" date="2020" name="Nat. Commun.">
        <title>Large-scale genome sequencing of mycorrhizal fungi provides insights into the early evolution of symbiotic traits.</title>
        <authorList>
            <person name="Miyauchi S."/>
            <person name="Kiss E."/>
            <person name="Kuo A."/>
            <person name="Drula E."/>
            <person name="Kohler A."/>
            <person name="Sanchez-Garcia M."/>
            <person name="Morin E."/>
            <person name="Andreopoulos B."/>
            <person name="Barry K.W."/>
            <person name="Bonito G."/>
            <person name="Buee M."/>
            <person name="Carver A."/>
            <person name="Chen C."/>
            <person name="Cichocki N."/>
            <person name="Clum A."/>
            <person name="Culley D."/>
            <person name="Crous P.W."/>
            <person name="Fauchery L."/>
            <person name="Girlanda M."/>
            <person name="Hayes R.D."/>
            <person name="Keri Z."/>
            <person name="LaButti K."/>
            <person name="Lipzen A."/>
            <person name="Lombard V."/>
            <person name="Magnuson J."/>
            <person name="Maillard F."/>
            <person name="Murat C."/>
            <person name="Nolan M."/>
            <person name="Ohm R.A."/>
            <person name="Pangilinan J."/>
            <person name="Pereira M.F."/>
            <person name="Perotto S."/>
            <person name="Peter M."/>
            <person name="Pfister S."/>
            <person name="Riley R."/>
            <person name="Sitrit Y."/>
            <person name="Stielow J.B."/>
            <person name="Szollosi G."/>
            <person name="Zifcakova L."/>
            <person name="Stursova M."/>
            <person name="Spatafora J.W."/>
            <person name="Tedersoo L."/>
            <person name="Vaario L.M."/>
            <person name="Yamada A."/>
            <person name="Yan M."/>
            <person name="Wang P."/>
            <person name="Xu J."/>
            <person name="Bruns T."/>
            <person name="Baldrian P."/>
            <person name="Vilgalys R."/>
            <person name="Dunand C."/>
            <person name="Henrissat B."/>
            <person name="Grigoriev I.V."/>
            <person name="Hibbett D."/>
            <person name="Nagy L.G."/>
            <person name="Martin F.M."/>
        </authorList>
    </citation>
    <scope>NUCLEOTIDE SEQUENCE</scope>
    <source>
        <strain evidence="3">UH-Tt-Lm1</strain>
    </source>
</reference>
<proteinExistence type="predicted"/>
<evidence type="ECO:0000259" key="2">
    <source>
        <dbReference type="PROSITE" id="PS50157"/>
    </source>
</evidence>
<gene>
    <name evidence="3" type="ORF">BJ322DRAFT_1016130</name>
</gene>
<protein>
    <recommendedName>
        <fullName evidence="2">C2H2-type domain-containing protein</fullName>
    </recommendedName>
</protein>
<dbReference type="InterPro" id="IPR013087">
    <property type="entry name" value="Znf_C2H2_type"/>
</dbReference>
<dbReference type="EMBL" id="WIUZ02000001">
    <property type="protein sequence ID" value="KAF9792307.1"/>
    <property type="molecule type" value="Genomic_DNA"/>
</dbReference>
<keyword evidence="1" id="KW-0862">Zinc</keyword>
<dbReference type="AlphaFoldDB" id="A0A9P6HR26"/>
<dbReference type="Proteomes" id="UP000736335">
    <property type="component" value="Unassembled WGS sequence"/>
</dbReference>